<evidence type="ECO:0000256" key="3">
    <source>
        <dbReference type="ARBA" id="ARBA00012757"/>
    </source>
</evidence>
<evidence type="ECO:0000313" key="9">
    <source>
        <dbReference type="EMBL" id="QIJ96702.1"/>
    </source>
</evidence>
<dbReference type="InterPro" id="IPR008928">
    <property type="entry name" value="6-hairpin_glycosidase_sf"/>
</dbReference>
<evidence type="ECO:0000256" key="7">
    <source>
        <dbReference type="RuleBase" id="RU361180"/>
    </source>
</evidence>
<dbReference type="GO" id="GO:0004555">
    <property type="term" value="F:alpha,alpha-trehalase activity"/>
    <property type="evidence" value="ECO:0007669"/>
    <property type="project" value="UniProtKB-EC"/>
</dbReference>
<dbReference type="InterPro" id="IPR001661">
    <property type="entry name" value="Glyco_hydro_37"/>
</dbReference>
<dbReference type="EMBL" id="MN915101">
    <property type="protein sequence ID" value="QIJ96702.1"/>
    <property type="molecule type" value="mRNA"/>
</dbReference>
<feature type="signal peptide" evidence="8">
    <location>
        <begin position="1"/>
        <end position="17"/>
    </location>
</feature>
<protein>
    <recommendedName>
        <fullName evidence="4 7">Trehalase</fullName>
        <ecNumber evidence="3 7">3.2.1.28</ecNumber>
    </recommendedName>
    <alternativeName>
        <fullName evidence="7">Alpha-trehalose glucohydrolase</fullName>
    </alternativeName>
</protein>
<comment type="catalytic activity">
    <reaction evidence="1 7">
        <text>alpha,alpha-trehalose + H2O = alpha-D-glucose + beta-D-glucose</text>
        <dbReference type="Rhea" id="RHEA:32675"/>
        <dbReference type="ChEBI" id="CHEBI:15377"/>
        <dbReference type="ChEBI" id="CHEBI:15903"/>
        <dbReference type="ChEBI" id="CHEBI:16551"/>
        <dbReference type="ChEBI" id="CHEBI:17925"/>
        <dbReference type="EC" id="3.2.1.28"/>
    </reaction>
</comment>
<dbReference type="PROSITE" id="PS00928">
    <property type="entry name" value="TREHALASE_2"/>
    <property type="match status" value="1"/>
</dbReference>
<evidence type="ECO:0000256" key="4">
    <source>
        <dbReference type="ARBA" id="ARBA00019905"/>
    </source>
</evidence>
<feature type="chain" id="PRO_5026007190" description="Trehalase" evidence="8">
    <location>
        <begin position="18"/>
        <end position="567"/>
    </location>
</feature>
<evidence type="ECO:0000256" key="5">
    <source>
        <dbReference type="ARBA" id="ARBA00022801"/>
    </source>
</evidence>
<proteinExistence type="evidence at transcript level"/>
<sequence length="567" mass="64966">MMFQLLVVAVAAAAVVGDDLPPSCGKPVYCDSDLLHFVQMARLYPDSKSFVDMHMRRDPEEILEDFDQLLNSSQRNPTREQIQAFVNENFNEEVEIENWLPSDYTENPKFLLGIRDEKLRQYGKDLNGIWPNLGRKVKASVLENPDRYSLIPIPNGFIVPGGRFREIYYWDTYWIIEGLLISGMPETAKGMIDNLIQLLKKLGHVPNGSRYYYQERSQPPLLTAMVSLYIRETGDTKFLKDNIEALEDELRYWLDTQIVTFDKGEETHTLLRYYSPSKGPRPESYYEDYSGAQNFQSNDRQTEYYIDLKSAAESGWDFSTRWFMDADGNNSGNLSTIHTKDIVPVDLNAIFANALQNMAYFEGLLKNTRRASHWAYLAKQWRSTIQEVFWDEDDGIWYDYSLSLGKHRKYFYPSNVAPLWMGAVDKRLVKKHSARVLEYLAKSHGLDFPGGVPVSLINSGEQWDFPYAWPPLVSVVVNALEALDTEEGKKVAFRVAETWVRACHKGFLESKQMFEKYDVEVPGRFGGGGEYTVQTGFGWANGVVLEFLTKYGRTLTAEDSPSDEGSS</sequence>
<evidence type="ECO:0000256" key="6">
    <source>
        <dbReference type="ARBA" id="ARBA00023295"/>
    </source>
</evidence>
<organism evidence="9">
    <name type="scientific">Glyphodes pyloalis</name>
    <name type="common">Lesser mulberry snout moth</name>
    <dbReference type="NCBI Taxonomy" id="1242752"/>
    <lineage>
        <taxon>Eukaryota</taxon>
        <taxon>Metazoa</taxon>
        <taxon>Ecdysozoa</taxon>
        <taxon>Arthropoda</taxon>
        <taxon>Hexapoda</taxon>
        <taxon>Insecta</taxon>
        <taxon>Pterygota</taxon>
        <taxon>Neoptera</taxon>
        <taxon>Endopterygota</taxon>
        <taxon>Lepidoptera</taxon>
        <taxon>Glossata</taxon>
        <taxon>Ditrysia</taxon>
        <taxon>Pyraloidea</taxon>
        <taxon>Crambidae</taxon>
        <taxon>Spilomelinae</taxon>
        <taxon>Glyphodes</taxon>
    </lineage>
</organism>
<reference evidence="9" key="1">
    <citation type="submission" date="2020-01" db="EMBL/GenBank/DDBJ databases">
        <authorList>
            <person name="Sheng S."/>
        </authorList>
    </citation>
    <scope>NUCLEOTIDE SEQUENCE</scope>
    <source>
        <tissue evidence="9">Whole body</tissue>
    </source>
</reference>
<dbReference type="PANTHER" id="PTHR23403">
    <property type="entry name" value="TREHALASE"/>
    <property type="match status" value="1"/>
</dbReference>
<keyword evidence="8" id="KW-0732">Signal</keyword>
<dbReference type="InterPro" id="IPR018232">
    <property type="entry name" value="Glyco_hydro_37_CS"/>
</dbReference>
<evidence type="ECO:0000256" key="8">
    <source>
        <dbReference type="SAM" id="SignalP"/>
    </source>
</evidence>
<comment type="similarity">
    <text evidence="2 7">Belongs to the glycosyl hydrolase 37 family.</text>
</comment>
<dbReference type="AlphaFoldDB" id="A0A6G7S6W6"/>
<evidence type="ECO:0000256" key="2">
    <source>
        <dbReference type="ARBA" id="ARBA00005615"/>
    </source>
</evidence>
<dbReference type="InterPro" id="IPR012341">
    <property type="entry name" value="6hp_glycosidase-like_sf"/>
</dbReference>
<accession>A0A6G7S6W6</accession>
<dbReference type="Gene3D" id="1.50.10.10">
    <property type="match status" value="1"/>
</dbReference>
<keyword evidence="5 7" id="KW-0378">Hydrolase</keyword>
<keyword evidence="6 7" id="KW-0326">Glycosidase</keyword>
<name>A0A6G7S6W6_GLYPY</name>
<dbReference type="PANTHER" id="PTHR23403:SF1">
    <property type="entry name" value="TREHALASE"/>
    <property type="match status" value="1"/>
</dbReference>
<evidence type="ECO:0000256" key="1">
    <source>
        <dbReference type="ARBA" id="ARBA00001576"/>
    </source>
</evidence>
<dbReference type="SUPFAM" id="SSF48208">
    <property type="entry name" value="Six-hairpin glycosidases"/>
    <property type="match status" value="1"/>
</dbReference>
<dbReference type="PROSITE" id="PS00927">
    <property type="entry name" value="TREHALASE_1"/>
    <property type="match status" value="1"/>
</dbReference>
<dbReference type="PRINTS" id="PR00744">
    <property type="entry name" value="GLHYDRLASE37"/>
</dbReference>
<dbReference type="GO" id="GO:0005993">
    <property type="term" value="P:trehalose catabolic process"/>
    <property type="evidence" value="ECO:0007669"/>
    <property type="project" value="TreeGrafter"/>
</dbReference>
<dbReference type="Pfam" id="PF01204">
    <property type="entry name" value="Trehalase"/>
    <property type="match status" value="1"/>
</dbReference>
<dbReference type="EC" id="3.2.1.28" evidence="3 7"/>